<dbReference type="Pfam" id="PF17963">
    <property type="entry name" value="Big_9"/>
    <property type="match status" value="2"/>
</dbReference>
<dbReference type="Gene3D" id="2.130.10.80">
    <property type="entry name" value="Galactose oxidase/kelch, beta-propeller"/>
    <property type="match status" value="4"/>
</dbReference>
<dbReference type="PANTHER" id="PTHR46344:SF27">
    <property type="entry name" value="KELCH REPEAT SUPERFAMILY PROTEIN"/>
    <property type="match status" value="1"/>
</dbReference>
<feature type="chain" id="PRO_5012724811" description="Branched-chain amino acid ABC transporter substrate-binding protein" evidence="3">
    <location>
        <begin position="29"/>
        <end position="673"/>
    </location>
</feature>
<dbReference type="OrthoDB" id="5487691at2"/>
<keyword evidence="1" id="KW-0880">Kelch repeat</keyword>
<accession>A0A1L9BFR0</accession>
<dbReference type="AlphaFoldDB" id="A0A1L9BFR0"/>
<dbReference type="RefSeq" id="WP_071897532.1">
    <property type="nucleotide sequence ID" value="NZ_MPIN01000002.1"/>
</dbReference>
<dbReference type="PROSITE" id="PS51257">
    <property type="entry name" value="PROKAR_LIPOPROTEIN"/>
    <property type="match status" value="1"/>
</dbReference>
<gene>
    <name evidence="4" type="ORF">BON30_09365</name>
</gene>
<dbReference type="InterPro" id="IPR015915">
    <property type="entry name" value="Kelch-typ_b-propeller"/>
</dbReference>
<dbReference type="CDD" id="cd00146">
    <property type="entry name" value="PKD"/>
    <property type="match status" value="1"/>
</dbReference>
<dbReference type="InterPro" id="IPR006652">
    <property type="entry name" value="Kelch_1"/>
</dbReference>
<dbReference type="InterPro" id="IPR013783">
    <property type="entry name" value="Ig-like_fold"/>
</dbReference>
<dbReference type="PANTHER" id="PTHR46344">
    <property type="entry name" value="OS02G0202900 PROTEIN"/>
    <property type="match status" value="1"/>
</dbReference>
<dbReference type="EMBL" id="MPIN01000002">
    <property type="protein sequence ID" value="OJH41099.1"/>
    <property type="molecule type" value="Genomic_DNA"/>
</dbReference>
<dbReference type="Gene3D" id="2.60.40.10">
    <property type="entry name" value="Immunoglobulins"/>
    <property type="match status" value="2"/>
</dbReference>
<dbReference type="InterPro" id="IPR035986">
    <property type="entry name" value="PKD_dom_sf"/>
</dbReference>
<proteinExistence type="predicted"/>
<reference evidence="4 5" key="2">
    <citation type="submission" date="2016-12" db="EMBL/GenBank/DDBJ databases">
        <title>Draft Genome Sequence of Cystobacter ferrugineus Strain Cbfe23.</title>
        <authorList>
            <person name="Akbar S."/>
            <person name="Dowd S.E."/>
            <person name="Stevens D.C."/>
        </authorList>
    </citation>
    <scope>NUCLEOTIDE SEQUENCE [LARGE SCALE GENOMIC DNA]</scope>
    <source>
        <strain evidence="4 5">Cbfe23</strain>
    </source>
</reference>
<keyword evidence="3" id="KW-0732">Signal</keyword>
<evidence type="ECO:0000256" key="1">
    <source>
        <dbReference type="ARBA" id="ARBA00022441"/>
    </source>
</evidence>
<dbReference type="Pfam" id="PF24681">
    <property type="entry name" value="Kelch_KLHDC2_KLHL20_DRC7"/>
    <property type="match status" value="1"/>
</dbReference>
<organism evidence="4 5">
    <name type="scientific">Cystobacter ferrugineus</name>
    <dbReference type="NCBI Taxonomy" id="83449"/>
    <lineage>
        <taxon>Bacteria</taxon>
        <taxon>Pseudomonadati</taxon>
        <taxon>Myxococcota</taxon>
        <taxon>Myxococcia</taxon>
        <taxon>Myxococcales</taxon>
        <taxon>Cystobacterineae</taxon>
        <taxon>Archangiaceae</taxon>
        <taxon>Cystobacter</taxon>
    </lineage>
</organism>
<keyword evidence="2" id="KW-0677">Repeat</keyword>
<dbReference type="Proteomes" id="UP000182229">
    <property type="component" value="Unassembled WGS sequence"/>
</dbReference>
<name>A0A1L9BFR0_9BACT</name>
<feature type="signal peptide" evidence="3">
    <location>
        <begin position="1"/>
        <end position="28"/>
    </location>
</feature>
<evidence type="ECO:0000313" key="4">
    <source>
        <dbReference type="EMBL" id="OJH41099.1"/>
    </source>
</evidence>
<dbReference type="SUPFAM" id="SSF117281">
    <property type="entry name" value="Kelch motif"/>
    <property type="match status" value="2"/>
</dbReference>
<evidence type="ECO:0000313" key="5">
    <source>
        <dbReference type="Proteomes" id="UP000182229"/>
    </source>
</evidence>
<sequence>MSPLRLSALLPLVLALLAGCGSPPPSNVSPTGSMRLAIATPSAVQGDISRVTVTVSSSDMASLSTDLVLTDGTWGGVIGDIPAGEHRTFLAQAFTASNTLRYEGRAEDVTVTAGATGLVTLTLQDVSIPPPFTNEAPVVDSLVANPTTVAPGGTVSLSVSAHDPNPGDTVSYAWTAASGSFSAPTQASTTWTAPSFQAPVNLSLTVSDSRGAALTVSLTVTVSAGSGAAEVKVGFNSAPRVVALTSSQSWLDVGQQTTLSVSATDTDGDSLSYQWSATCAGGFTNASTASTTFTPSDLPTAACNNCQLNVTVKDGRGGQNTGSLALCVSKSPIWGTPASWHATGSMATSRYSHTATLLPGGKVLVAGGNGNGGITASSELYDPASGKWSPTTSMLSGRYLHSATLLPGGKVLVVGGRGNSGYTASSELYDPASGTWSPTGALAAPRAWHQATLLPDGKVLVSGGHTGNYLATAEVYDPASGTWSATGSMTSARHEHRATLLPDGKVLVTGGVNSGGYLSTVEEYDPATDQWSPLPAMTAARYEHTATLLFNGKVLVAGGANGTSGYLATAEVYDPATGTWSATGSLVSKRYLHQEARLRDGKVLILGGLNSGGYMETSEVYDPATGTWSSAGSMTTTRAWHQATLLANGKVLVSGGDSNTGYLATAEFYGTSP</sequence>
<evidence type="ECO:0000256" key="2">
    <source>
        <dbReference type="ARBA" id="ARBA00022737"/>
    </source>
</evidence>
<evidence type="ECO:0008006" key="6">
    <source>
        <dbReference type="Google" id="ProtNLM"/>
    </source>
</evidence>
<dbReference type="SUPFAM" id="SSF49299">
    <property type="entry name" value="PKD domain"/>
    <property type="match status" value="1"/>
</dbReference>
<dbReference type="Pfam" id="PF01344">
    <property type="entry name" value="Kelch_1"/>
    <property type="match status" value="2"/>
</dbReference>
<comment type="caution">
    <text evidence="4">The sequence shown here is derived from an EMBL/GenBank/DDBJ whole genome shotgun (WGS) entry which is preliminary data.</text>
</comment>
<evidence type="ECO:0000256" key="3">
    <source>
        <dbReference type="SAM" id="SignalP"/>
    </source>
</evidence>
<dbReference type="SMART" id="SM00612">
    <property type="entry name" value="Kelch"/>
    <property type="match status" value="6"/>
</dbReference>
<protein>
    <recommendedName>
        <fullName evidence="6">Branched-chain amino acid ABC transporter substrate-binding protein</fullName>
    </recommendedName>
</protein>
<reference evidence="5" key="1">
    <citation type="submission" date="2016-11" db="EMBL/GenBank/DDBJ databases">
        <authorList>
            <person name="Shukria A."/>
            <person name="Stevens D.C."/>
        </authorList>
    </citation>
    <scope>NUCLEOTIDE SEQUENCE [LARGE SCALE GENOMIC DNA]</scope>
    <source>
        <strain evidence="5">Cbfe23</strain>
    </source>
</reference>
<keyword evidence="5" id="KW-1185">Reference proteome</keyword>
<dbReference type="STRING" id="83449.BON30_09365"/>
<dbReference type="InterPro" id="IPR037293">
    <property type="entry name" value="Gal_Oxidase_central_sf"/>
</dbReference>